<dbReference type="InterPro" id="IPR036156">
    <property type="entry name" value="Beta-gal/glucu_dom_sf"/>
</dbReference>
<dbReference type="SUPFAM" id="SSF49785">
    <property type="entry name" value="Galactose-binding domain-like"/>
    <property type="match status" value="2"/>
</dbReference>
<name>A0A1G9RZ16_9BACI</name>
<comment type="catalytic activity">
    <reaction evidence="1 8">
        <text>Hydrolysis of terminal non-reducing beta-D-galactose residues in beta-D-galactosides.</text>
        <dbReference type="EC" id="3.2.1.23"/>
    </reaction>
</comment>
<feature type="signal peptide" evidence="9">
    <location>
        <begin position="1"/>
        <end position="30"/>
    </location>
</feature>
<dbReference type="InterPro" id="IPR023230">
    <property type="entry name" value="Glyco_hydro_2_CS"/>
</dbReference>
<dbReference type="Pfam" id="PF02836">
    <property type="entry name" value="Glyco_hydro_2_C"/>
    <property type="match status" value="1"/>
</dbReference>
<keyword evidence="6 8" id="KW-0326">Glycosidase</keyword>
<dbReference type="Gene3D" id="3.20.20.80">
    <property type="entry name" value="Glycosidases"/>
    <property type="match status" value="1"/>
</dbReference>
<dbReference type="InterPro" id="IPR011013">
    <property type="entry name" value="Gal_mutarotase_sf_dom"/>
</dbReference>
<evidence type="ECO:0000256" key="5">
    <source>
        <dbReference type="ARBA" id="ARBA00022801"/>
    </source>
</evidence>
<dbReference type="InterPro" id="IPR013783">
    <property type="entry name" value="Ig-like_fold"/>
</dbReference>
<dbReference type="Gene3D" id="2.60.120.260">
    <property type="entry name" value="Galactose-binding domain-like"/>
    <property type="match status" value="1"/>
</dbReference>
<dbReference type="InterPro" id="IPR004199">
    <property type="entry name" value="B-gal_small/dom_5"/>
</dbReference>
<dbReference type="Gene3D" id="2.60.40.10">
    <property type="entry name" value="Immunoglobulins"/>
    <property type="match status" value="2"/>
</dbReference>
<dbReference type="Pfam" id="PF00703">
    <property type="entry name" value="Glyco_hydro_2"/>
    <property type="match status" value="1"/>
</dbReference>
<dbReference type="Pfam" id="PF08305">
    <property type="entry name" value="NPCBM"/>
    <property type="match status" value="1"/>
</dbReference>
<feature type="domain" description="Beta galactosidase small chain/" evidence="11">
    <location>
        <begin position="776"/>
        <end position="1045"/>
    </location>
</feature>
<evidence type="ECO:0000259" key="11">
    <source>
        <dbReference type="SMART" id="SM01038"/>
    </source>
</evidence>
<keyword evidence="5 8" id="KW-0378">Hydrolase</keyword>
<dbReference type="SMART" id="SM01038">
    <property type="entry name" value="Bgal_small_N"/>
    <property type="match status" value="1"/>
</dbReference>
<dbReference type="SUPFAM" id="SSF51445">
    <property type="entry name" value="(Trans)glycosidases"/>
    <property type="match status" value="1"/>
</dbReference>
<dbReference type="InterPro" id="IPR008979">
    <property type="entry name" value="Galactose-bd-like_sf"/>
</dbReference>
<keyword evidence="13" id="KW-1185">Reference proteome</keyword>
<dbReference type="PANTHER" id="PTHR46323:SF2">
    <property type="entry name" value="BETA-GALACTOSIDASE"/>
    <property type="match status" value="1"/>
</dbReference>
<dbReference type="GO" id="GO:0009341">
    <property type="term" value="C:beta-galactosidase complex"/>
    <property type="evidence" value="ECO:0007669"/>
    <property type="project" value="InterPro"/>
</dbReference>
<dbReference type="Gene3D" id="2.70.98.10">
    <property type="match status" value="1"/>
</dbReference>
<evidence type="ECO:0000313" key="12">
    <source>
        <dbReference type="EMBL" id="SDM28277.1"/>
    </source>
</evidence>
<dbReference type="SUPFAM" id="SSF49303">
    <property type="entry name" value="beta-Galactosidase/glucuronidase domain"/>
    <property type="match status" value="2"/>
</dbReference>
<dbReference type="InterPro" id="IPR023232">
    <property type="entry name" value="Glyco_hydro_2_AS"/>
</dbReference>
<dbReference type="EC" id="3.2.1.23" evidence="3 8"/>
<gene>
    <name evidence="12" type="ORF">SAMN05216244_2202</name>
</gene>
<dbReference type="Proteomes" id="UP000182347">
    <property type="component" value="Unassembled WGS sequence"/>
</dbReference>
<dbReference type="PRINTS" id="PR00132">
    <property type="entry name" value="GLHYDRLASE2"/>
</dbReference>
<organism evidence="12 13">
    <name type="scientific">Sediminibacillus halophilus</name>
    <dbReference type="NCBI Taxonomy" id="482461"/>
    <lineage>
        <taxon>Bacteria</taxon>
        <taxon>Bacillati</taxon>
        <taxon>Bacillota</taxon>
        <taxon>Bacilli</taxon>
        <taxon>Bacillales</taxon>
        <taxon>Bacillaceae</taxon>
        <taxon>Sediminibacillus</taxon>
    </lineage>
</organism>
<reference evidence="13" key="1">
    <citation type="submission" date="2016-10" db="EMBL/GenBank/DDBJ databases">
        <authorList>
            <person name="Varghese N."/>
            <person name="Submissions S."/>
        </authorList>
    </citation>
    <scope>NUCLEOTIDE SEQUENCE [LARGE SCALE GENOMIC DNA]</scope>
    <source>
        <strain evidence="13">CGMCC 1.6199</strain>
    </source>
</reference>
<dbReference type="Gene3D" id="2.60.120.1060">
    <property type="entry name" value="NPCBM/NEW2 domain"/>
    <property type="match status" value="1"/>
</dbReference>
<feature type="chain" id="PRO_5010186916" description="Beta-galactosidase" evidence="9">
    <location>
        <begin position="31"/>
        <end position="1396"/>
    </location>
</feature>
<protein>
    <recommendedName>
        <fullName evidence="4 8">Beta-galactosidase</fullName>
        <ecNumber evidence="3 8">3.2.1.23</ecNumber>
    </recommendedName>
    <alternativeName>
        <fullName evidence="7 8">Lactase</fullName>
    </alternativeName>
</protein>
<dbReference type="InterPro" id="IPR006102">
    <property type="entry name" value="Ig-like_GH2"/>
</dbReference>
<dbReference type="InterPro" id="IPR013222">
    <property type="entry name" value="Glyco_hyd_98_carb-bd"/>
</dbReference>
<dbReference type="GO" id="GO:0004565">
    <property type="term" value="F:beta-galactosidase activity"/>
    <property type="evidence" value="ECO:0007669"/>
    <property type="project" value="UniProtKB-EC"/>
</dbReference>
<feature type="domain" description="Glycosyl hydrolase family 98 putative carbohydrate-binding module" evidence="10">
    <location>
        <begin position="1145"/>
        <end position="1291"/>
    </location>
</feature>
<dbReference type="EMBL" id="FNHF01000002">
    <property type="protein sequence ID" value="SDM28277.1"/>
    <property type="molecule type" value="Genomic_DNA"/>
</dbReference>
<dbReference type="PROSITE" id="PS00719">
    <property type="entry name" value="GLYCOSYL_HYDROL_F2_1"/>
    <property type="match status" value="1"/>
</dbReference>
<evidence type="ECO:0000256" key="4">
    <source>
        <dbReference type="ARBA" id="ARBA00013303"/>
    </source>
</evidence>
<dbReference type="PANTHER" id="PTHR46323">
    <property type="entry name" value="BETA-GALACTOSIDASE"/>
    <property type="match status" value="1"/>
</dbReference>
<dbReference type="Pfam" id="PF16353">
    <property type="entry name" value="LacZ_4"/>
    <property type="match status" value="1"/>
</dbReference>
<dbReference type="SUPFAM" id="SSF74650">
    <property type="entry name" value="Galactose mutarotase-like"/>
    <property type="match status" value="1"/>
</dbReference>
<evidence type="ECO:0000256" key="8">
    <source>
        <dbReference type="RuleBase" id="RU361154"/>
    </source>
</evidence>
<dbReference type="OrthoDB" id="9762066at2"/>
<comment type="similarity">
    <text evidence="2 8">Belongs to the glycosyl hydrolase 2 family.</text>
</comment>
<evidence type="ECO:0000256" key="3">
    <source>
        <dbReference type="ARBA" id="ARBA00012756"/>
    </source>
</evidence>
<dbReference type="InterPro" id="IPR006101">
    <property type="entry name" value="Glyco_hydro_2"/>
</dbReference>
<evidence type="ECO:0000256" key="2">
    <source>
        <dbReference type="ARBA" id="ARBA00007401"/>
    </source>
</evidence>
<dbReference type="InterPro" id="IPR017853">
    <property type="entry name" value="GH"/>
</dbReference>
<sequence>MQVYRLIKYLYFSLLSLIFCTFLFSVPVSAEEENNNWNGTPELFQENRLPSTVTTIPNNNEKASIKGDINNSRYFKSLNGNWKFHWSENPNERPDDFYKENFEDSGWDTIPVPSNWQLQGYGDIIYLNQEHPWQGYGRISPPDVPIEHNELGSYRHQFQVPGNWKKGEIILSFQGVKSAFNVWVNGEKVGYSEDSFTPAEFNITDYVKNGKNTLAVEVFRWSDGAWLENQDMVDLSGIFRDVYLYATPEVHIEDYKLETDLDQKYQDAVLSIKGNLTNQESVNQSDYSIEAKLFDQESKQLKLIDNVLAINSKGNFQTDIKVKKPLKWSAEQPNLYTLVLNVRDKKGKIVETVSSKVGFREIEIQNKQVRINGKPITIKGVNRHEVDPDTGYVMSEERMREDIEIMKRNNINAVRTAHYPFHPRFYELADEYGIYILDEANNESHNMRPFPGNSPEWTSAVQDRIKTMVERDKNHPSVIFWSMGNEVGSGDMFREASEWIREYDPTRLLHFQQDNSLADFDSFMYPSLSILENNGKRNERPLIMCEYAHAMGNSLGNIKEYWEIIDKYDNLQGGFVWDFVDQSVRLPVEGGVDGLPIKEDYQGETYFSYGGDWGNYANDGIFLMNGLLNPDRTPQPEMFALKAAYQNIDVKAVDLAENKIRIKNENLFTPLSDFEGKWQLKEDGRVIQEGSIEEEVTGNASKEIILPLEQPEKLKPGAEYWLNIHFTLAEDTAWADKGYEIANAQFQLPYDAPASPEFTTENMPDLQVEDEEERIDVVGEQFDLTFDKTKGTITSFKQNGQELIQSGPMPNFWRARNDNDLMNGMMNRNESWQHAGENMEITDVQLREINDKVIHIQVTASLPTTGESFYRVGYFVYGSGEVVVRSTVKPSTALSEIPAVGMELTLPGQYEHIKYYGRGPFENYWDRKDGANIGVYESTVDEQFFDYPRPQETGNKTDVRWVTLTGEDGNGLLVGGLPQFEFSALHYTKDDLEQAEHSYELTKLDDIVLTINHKQMGVWNSWSGTALPEYMLYTDQSYSYTYMLRPFTNSQSPMELSKRQIDLELLDDIKVNGESIEGFHTDVTNYTYTFSSAIDQTIPSIEALPAREDVIIEVEEAEELTGTTTIHARTEDGFLEETYTIDFNPVSDLFISDMQWESATTGWGTIQKDQSVAGPPITLLGEDGPVLYEKGIGIHANSEIVYDLTNWEFDRFETFAGVEQHADRDGNQFIFEVWVDGELAYQTDPMRKSTPQEFISVDIKNKEKLKLVMRTIEGGSNGHGHGAWADAKLIVQNDSEDVLESATLAVDPQTVQPGGLTHLHVNASTANGEAVSLDNSQIEFHTSEPDIIDFDTQYEDLLMYVASNTGDVENFEVWATVTVRDTKVDTNKVEVNVVQS</sequence>
<dbReference type="RefSeq" id="WP_074598833.1">
    <property type="nucleotide sequence ID" value="NZ_FNHF01000002.1"/>
</dbReference>
<dbReference type="Pfam" id="PF02837">
    <property type="entry name" value="Glyco_hydro_2_N"/>
    <property type="match status" value="1"/>
</dbReference>
<evidence type="ECO:0000256" key="6">
    <source>
        <dbReference type="ARBA" id="ARBA00023295"/>
    </source>
</evidence>
<evidence type="ECO:0000256" key="9">
    <source>
        <dbReference type="SAM" id="SignalP"/>
    </source>
</evidence>
<dbReference type="InterPro" id="IPR032312">
    <property type="entry name" value="LacZ_4"/>
</dbReference>
<dbReference type="InterPro" id="IPR038637">
    <property type="entry name" value="NPCBM_sf"/>
</dbReference>
<dbReference type="GO" id="GO:0030246">
    <property type="term" value="F:carbohydrate binding"/>
    <property type="evidence" value="ECO:0007669"/>
    <property type="project" value="InterPro"/>
</dbReference>
<evidence type="ECO:0000256" key="7">
    <source>
        <dbReference type="ARBA" id="ARBA00032230"/>
    </source>
</evidence>
<dbReference type="SMART" id="SM00776">
    <property type="entry name" value="NPCBM"/>
    <property type="match status" value="1"/>
</dbReference>
<evidence type="ECO:0000313" key="13">
    <source>
        <dbReference type="Proteomes" id="UP000182347"/>
    </source>
</evidence>
<dbReference type="InterPro" id="IPR006104">
    <property type="entry name" value="Glyco_hydro_2_N"/>
</dbReference>
<proteinExistence type="inferred from homology"/>
<evidence type="ECO:0000259" key="10">
    <source>
        <dbReference type="SMART" id="SM00776"/>
    </source>
</evidence>
<dbReference type="GO" id="GO:0005990">
    <property type="term" value="P:lactose catabolic process"/>
    <property type="evidence" value="ECO:0007669"/>
    <property type="project" value="TreeGrafter"/>
</dbReference>
<dbReference type="InterPro" id="IPR014718">
    <property type="entry name" value="GH-type_carb-bd"/>
</dbReference>
<dbReference type="PROSITE" id="PS00608">
    <property type="entry name" value="GLYCOSYL_HYDROL_F2_2"/>
    <property type="match status" value="1"/>
</dbReference>
<dbReference type="InterPro" id="IPR050347">
    <property type="entry name" value="Bact_Beta-galactosidase"/>
</dbReference>
<evidence type="ECO:0000256" key="1">
    <source>
        <dbReference type="ARBA" id="ARBA00001412"/>
    </source>
</evidence>
<dbReference type="Pfam" id="PF02929">
    <property type="entry name" value="Bgal_small_N"/>
    <property type="match status" value="1"/>
</dbReference>
<keyword evidence="9" id="KW-0732">Signal</keyword>
<accession>A0A1G9RZ16</accession>
<dbReference type="InterPro" id="IPR006103">
    <property type="entry name" value="Glyco_hydro_2_cat"/>
</dbReference>
<dbReference type="FunFam" id="2.60.40.10:FF:000680">
    <property type="entry name" value="Beta-galactosidase"/>
    <property type="match status" value="1"/>
</dbReference>
<dbReference type="STRING" id="482461.SAMN05216244_2202"/>